<keyword evidence="2" id="KW-1185">Reference proteome</keyword>
<sequence>MTPGVLLTERLRVSVAALSRRRAQSPAQSAYRPDFRPSETRIAHHDLALVDVEITKKSRPVEVWRRCAGLYGLLRSKAITEGQVQSAQFWATDYEISALGGTDPEMEHGAKRGDIHDAMIGRMGSAARRDYIRQRIGARGEQLLVLLMIDGLSITAMAKRLHRDVKSTSGAVCFLLEQLTEHYDGMPGPLWKG</sequence>
<organism evidence="1 2">
    <name type="scientific">Komagataeibacter diospyri</name>
    <dbReference type="NCBI Taxonomy" id="1932662"/>
    <lineage>
        <taxon>Bacteria</taxon>
        <taxon>Pseudomonadati</taxon>
        <taxon>Pseudomonadota</taxon>
        <taxon>Alphaproteobacteria</taxon>
        <taxon>Acetobacterales</taxon>
        <taxon>Acetobacteraceae</taxon>
        <taxon>Komagataeibacter</taxon>
    </lineage>
</organism>
<dbReference type="EMBL" id="BDLU01000032">
    <property type="protein sequence ID" value="GCE83045.1"/>
    <property type="molecule type" value="Genomic_DNA"/>
</dbReference>
<accession>A0A4P5NU27</accession>
<dbReference type="AlphaFoldDB" id="A0A4P5NU27"/>
<proteinExistence type="predicted"/>
<name>A0A4P5NU27_9PROT</name>
<evidence type="ECO:0000313" key="1">
    <source>
        <dbReference type="EMBL" id="GCE83045.1"/>
    </source>
</evidence>
<dbReference type="Proteomes" id="UP000315095">
    <property type="component" value="Unassembled WGS sequence"/>
</dbReference>
<dbReference type="OrthoDB" id="7225705at2"/>
<comment type="caution">
    <text evidence="1">The sequence shown here is derived from an EMBL/GenBank/DDBJ whole genome shotgun (WGS) entry which is preliminary data.</text>
</comment>
<reference evidence="2" key="1">
    <citation type="submission" date="2017-01" db="EMBL/GenBank/DDBJ databases">
        <title>Komagataeibacter sp. MSKU9 whole genome sequencing project.</title>
        <authorList>
            <person name="Matsutani M."/>
            <person name="Naloka K."/>
            <person name="Theeragool G."/>
            <person name="Yakushi T."/>
            <person name="Matsushita K."/>
        </authorList>
    </citation>
    <scope>NUCLEOTIDE SEQUENCE [LARGE SCALE GENOMIC DNA]</scope>
    <source>
        <strain evidence="2">MSKU9</strain>
    </source>
</reference>
<gene>
    <name evidence="1" type="ORF">MSKU9_1186</name>
</gene>
<evidence type="ECO:0000313" key="2">
    <source>
        <dbReference type="Proteomes" id="UP000315095"/>
    </source>
</evidence>
<protein>
    <submittedName>
        <fullName evidence="1">Uncharacterized protein</fullName>
    </submittedName>
</protein>